<accession>A0ACD5U7Y2</accession>
<keyword evidence="2" id="KW-1185">Reference proteome</keyword>
<sequence>MDLNTENHLATLLLKEARRLQLEADKEGVHAYLRQPNVRHRPNSRFLTATVRGVQQANRVVEVDEMWRAREKELGLESKLKRRCKDRSDSRGKKRKGALSNQSSSSKIEQGIAYNSSYSDHDDGLGDEEVEKFLHSRVKRGRGAIGSRMDELGPYLKASVHCQDNEHSADTCLEEKWERRVQGPERPLFLRSRSPDDCWHRENLDEEPSSFEPHRKRENRKEKKSEKKERKERKDKKKSKHRHHHHHKSRRRE</sequence>
<reference evidence="1" key="2">
    <citation type="submission" date="2025-09" db="UniProtKB">
        <authorList>
            <consortium name="EnsemblPlants"/>
        </authorList>
    </citation>
    <scope>IDENTIFICATION</scope>
</reference>
<proteinExistence type="predicted"/>
<protein>
    <submittedName>
        <fullName evidence="1">Uncharacterized protein</fullName>
    </submittedName>
</protein>
<dbReference type="EnsemblPlants" id="AVESA.00010b.r2.2AG0206550.5">
    <property type="protein sequence ID" value="AVESA.00010b.r2.2AG0206550.5.CDS"/>
    <property type="gene ID" value="AVESA.00010b.r2.2AG0206550"/>
</dbReference>
<name>A0ACD5U7Y2_AVESA</name>
<evidence type="ECO:0000313" key="1">
    <source>
        <dbReference type="EnsemblPlants" id="AVESA.00010b.r2.2AG0206550.5.CDS"/>
    </source>
</evidence>
<dbReference type="Proteomes" id="UP001732700">
    <property type="component" value="Chromosome 2A"/>
</dbReference>
<reference evidence="1" key="1">
    <citation type="submission" date="2021-05" db="EMBL/GenBank/DDBJ databases">
        <authorList>
            <person name="Scholz U."/>
            <person name="Mascher M."/>
            <person name="Fiebig A."/>
        </authorList>
    </citation>
    <scope>NUCLEOTIDE SEQUENCE [LARGE SCALE GENOMIC DNA]</scope>
</reference>
<organism evidence="1 2">
    <name type="scientific">Avena sativa</name>
    <name type="common">Oat</name>
    <dbReference type="NCBI Taxonomy" id="4498"/>
    <lineage>
        <taxon>Eukaryota</taxon>
        <taxon>Viridiplantae</taxon>
        <taxon>Streptophyta</taxon>
        <taxon>Embryophyta</taxon>
        <taxon>Tracheophyta</taxon>
        <taxon>Spermatophyta</taxon>
        <taxon>Magnoliopsida</taxon>
        <taxon>Liliopsida</taxon>
        <taxon>Poales</taxon>
        <taxon>Poaceae</taxon>
        <taxon>BOP clade</taxon>
        <taxon>Pooideae</taxon>
        <taxon>Poodae</taxon>
        <taxon>Poeae</taxon>
        <taxon>Poeae Chloroplast Group 1 (Aveneae type)</taxon>
        <taxon>Aveninae</taxon>
        <taxon>Avena</taxon>
    </lineage>
</organism>
<evidence type="ECO:0000313" key="2">
    <source>
        <dbReference type="Proteomes" id="UP001732700"/>
    </source>
</evidence>